<keyword evidence="2" id="KW-0812">Transmembrane</keyword>
<comment type="caution">
    <text evidence="3">The sequence shown here is derived from an EMBL/GenBank/DDBJ whole genome shotgun (WGS) entry which is preliminary data.</text>
</comment>
<keyword evidence="2" id="KW-0472">Membrane</keyword>
<feature type="region of interest" description="Disordered" evidence="1">
    <location>
        <begin position="484"/>
        <end position="506"/>
    </location>
</feature>
<reference evidence="3" key="1">
    <citation type="submission" date="2023-10" db="EMBL/GenBank/DDBJ databases">
        <authorList>
            <person name="Chen Y."/>
            <person name="Shah S."/>
            <person name="Dougan E. K."/>
            <person name="Thang M."/>
            <person name="Chan C."/>
        </authorList>
    </citation>
    <scope>NUCLEOTIDE SEQUENCE [LARGE SCALE GENOMIC DNA]</scope>
</reference>
<keyword evidence="2" id="KW-1133">Transmembrane helix</keyword>
<dbReference type="EMBL" id="CAUYUJ010021760">
    <property type="protein sequence ID" value="CAK0906879.1"/>
    <property type="molecule type" value="Genomic_DNA"/>
</dbReference>
<gene>
    <name evidence="3" type="ORF">PCOR1329_LOCUS82058</name>
</gene>
<protein>
    <submittedName>
        <fullName evidence="3">Uncharacterized protein</fullName>
    </submittedName>
</protein>
<dbReference type="Proteomes" id="UP001189429">
    <property type="component" value="Unassembled WGS sequence"/>
</dbReference>
<name>A0ABN9Y708_9DINO</name>
<evidence type="ECO:0000256" key="1">
    <source>
        <dbReference type="SAM" id="MobiDB-lite"/>
    </source>
</evidence>
<feature type="transmembrane region" description="Helical" evidence="2">
    <location>
        <begin position="34"/>
        <end position="60"/>
    </location>
</feature>
<sequence>MQHNIWWEGLKDSFVVGIHYYTASLAAGTSIPRVAAAGAFIAVGFLTFGLVVGNLIGFLAGRPLPALACPRRSAGAGVAGPASPAHVPAGAAAALPDVPPQPTSEARRRGPPRLGMAAPGVGPLLPAGGAGPVAPPEPARALAAAGVAEGDFIAAKYNVAGAALWRERCASLISTLPPRTLTGYIPDGDCYEEDLLPGGDIAAWAPLAGHAAGGGLPPRLAGQRVHGFRALPLLHTFVAARAAAAARLNVAPAAHFAAQQRRPPRLLQQAPRLLNRQVAWRQGRPPECREGRWCLSLQPRVTVAWLLAAWLDARVLPITRDQLGQRRCVFREAVLQMREGPWPDWPLSGPRTALWCCRFISENSMTPMGHHVRWRQEAGLTDKDLGVEEHEKCCRALELAAVYDQVNVPNHASLEIVCRDLQIQEERCRDRVANPDQAGIDRHLFMGTGRVRGNLCICLDLQTWVTAELAREYAIAKERRRAREERALASGTSSTEASGKPGPKKK</sequence>
<organism evidence="3 4">
    <name type="scientific">Prorocentrum cordatum</name>
    <dbReference type="NCBI Taxonomy" id="2364126"/>
    <lineage>
        <taxon>Eukaryota</taxon>
        <taxon>Sar</taxon>
        <taxon>Alveolata</taxon>
        <taxon>Dinophyceae</taxon>
        <taxon>Prorocentrales</taxon>
        <taxon>Prorocentraceae</taxon>
        <taxon>Prorocentrum</taxon>
    </lineage>
</organism>
<accession>A0ABN9Y708</accession>
<feature type="region of interest" description="Disordered" evidence="1">
    <location>
        <begin position="92"/>
        <end position="118"/>
    </location>
</feature>
<evidence type="ECO:0000313" key="4">
    <source>
        <dbReference type="Proteomes" id="UP001189429"/>
    </source>
</evidence>
<evidence type="ECO:0000256" key="2">
    <source>
        <dbReference type="SAM" id="Phobius"/>
    </source>
</evidence>
<keyword evidence="4" id="KW-1185">Reference proteome</keyword>
<evidence type="ECO:0000313" key="3">
    <source>
        <dbReference type="EMBL" id="CAK0906879.1"/>
    </source>
</evidence>
<proteinExistence type="predicted"/>